<comment type="caution">
    <text evidence="1">The sequence shown here is derived from an EMBL/GenBank/DDBJ whole genome shotgun (WGS) entry which is preliminary data.</text>
</comment>
<evidence type="ECO:0000313" key="1">
    <source>
        <dbReference type="EMBL" id="MCG4745543.1"/>
    </source>
</evidence>
<dbReference type="Proteomes" id="UP001299608">
    <property type="component" value="Unassembled WGS sequence"/>
</dbReference>
<proteinExistence type="predicted"/>
<organism evidence="1 2">
    <name type="scientific">Enterocloster aldenensis</name>
    <dbReference type="NCBI Taxonomy" id="358742"/>
    <lineage>
        <taxon>Bacteria</taxon>
        <taxon>Bacillati</taxon>
        <taxon>Bacillota</taxon>
        <taxon>Clostridia</taxon>
        <taxon>Lachnospirales</taxon>
        <taxon>Lachnospiraceae</taxon>
        <taxon>Enterocloster</taxon>
    </lineage>
</organism>
<sequence length="310" mass="35539">MNRIPVKECINLNSIIRRYGLEPYTMVNMQIGYDDALYLLFSARVPERIQGMFVDTQANTEYRALCLFIDWQDGSLLGEEVLEFGVRKMNFHFIQPIGDDILLLGARSMMYKNGIPDQNAVFLTRHGKILSVTCFGDGIQDCMVLGDGRIVTGYFDEGVFGNFGWDKPLGDKGLVVWNRDRQKVWENTKHFIADCYAMNVDEQDNLWYYYYDDFNLVKTDFDSEWVFRPDVKGSSSFLIMKSHMGIIMDSGYGKHGKMKMLRILGNRLGRPEDAGFVCNGDTVPMEMYCFRSARAAFADGGERLFCVEVV</sequence>
<accession>A0AAW5BNH9</accession>
<gene>
    <name evidence="1" type="ORF">L0N08_09000</name>
</gene>
<evidence type="ECO:0000313" key="2">
    <source>
        <dbReference type="Proteomes" id="UP001299608"/>
    </source>
</evidence>
<dbReference type="EMBL" id="JAKNGE010000009">
    <property type="protein sequence ID" value="MCG4745543.1"/>
    <property type="molecule type" value="Genomic_DNA"/>
</dbReference>
<protein>
    <submittedName>
        <fullName evidence="1">Uncharacterized protein</fullName>
    </submittedName>
</protein>
<dbReference type="AlphaFoldDB" id="A0AAW5BNH9"/>
<dbReference type="RefSeq" id="WP_238053492.1">
    <property type="nucleotide sequence ID" value="NZ_JAKNGE010000009.1"/>
</dbReference>
<name>A0AAW5BNH9_9FIRM</name>
<reference evidence="1" key="1">
    <citation type="submission" date="2022-01" db="EMBL/GenBank/DDBJ databases">
        <title>Collection of gut derived symbiotic bacterial strains cultured from healthy donors.</title>
        <authorList>
            <person name="Lin H."/>
            <person name="Kohout C."/>
            <person name="Waligurski E."/>
            <person name="Pamer E.G."/>
        </authorList>
    </citation>
    <scope>NUCLEOTIDE SEQUENCE</scope>
    <source>
        <strain evidence="1">DFI.6.55</strain>
    </source>
</reference>